<accession>A0A1Y3B6U5</accession>
<reference evidence="1 2" key="1">
    <citation type="submission" date="2017-03" db="EMBL/GenBank/DDBJ databases">
        <title>Genome Survey of Euroglyphus maynei.</title>
        <authorList>
            <person name="Arlian L.G."/>
            <person name="Morgan M.S."/>
            <person name="Rider S.D."/>
        </authorList>
    </citation>
    <scope>NUCLEOTIDE SEQUENCE [LARGE SCALE GENOMIC DNA]</scope>
    <source>
        <strain evidence="1">Arlian Lab</strain>
        <tissue evidence="1">Whole body</tissue>
    </source>
</reference>
<dbReference type="InterPro" id="IPR017850">
    <property type="entry name" value="Alkaline_phosphatase_core_sf"/>
</dbReference>
<dbReference type="Proteomes" id="UP000194236">
    <property type="component" value="Unassembled WGS sequence"/>
</dbReference>
<evidence type="ECO:0000313" key="2">
    <source>
        <dbReference type="Proteomes" id="UP000194236"/>
    </source>
</evidence>
<keyword evidence="2" id="KW-1185">Reference proteome</keyword>
<dbReference type="EMBL" id="MUJZ01036770">
    <property type="protein sequence ID" value="OTF76580.1"/>
    <property type="molecule type" value="Genomic_DNA"/>
</dbReference>
<proteinExistence type="predicted"/>
<evidence type="ECO:0000313" key="1">
    <source>
        <dbReference type="EMBL" id="OTF76580.1"/>
    </source>
</evidence>
<organism evidence="1 2">
    <name type="scientific">Euroglyphus maynei</name>
    <name type="common">Mayne's house dust mite</name>
    <dbReference type="NCBI Taxonomy" id="6958"/>
    <lineage>
        <taxon>Eukaryota</taxon>
        <taxon>Metazoa</taxon>
        <taxon>Ecdysozoa</taxon>
        <taxon>Arthropoda</taxon>
        <taxon>Chelicerata</taxon>
        <taxon>Arachnida</taxon>
        <taxon>Acari</taxon>
        <taxon>Acariformes</taxon>
        <taxon>Sarcoptiformes</taxon>
        <taxon>Astigmata</taxon>
        <taxon>Psoroptidia</taxon>
        <taxon>Analgoidea</taxon>
        <taxon>Pyroglyphidae</taxon>
        <taxon>Pyroglyphinae</taxon>
        <taxon>Euroglyphus</taxon>
    </lineage>
</organism>
<feature type="non-terminal residue" evidence="1">
    <location>
        <position position="1"/>
    </location>
</feature>
<dbReference type="Gene3D" id="3.40.720.10">
    <property type="entry name" value="Alkaline Phosphatase, subunit A"/>
    <property type="match status" value="1"/>
</dbReference>
<gene>
    <name evidence="1" type="ORF">BLA29_006539</name>
</gene>
<evidence type="ECO:0008006" key="3">
    <source>
        <dbReference type="Google" id="ProtNLM"/>
    </source>
</evidence>
<dbReference type="OrthoDB" id="5818554at2759"/>
<sequence>AYAIGPGSNLLRGSQEQTYIAHLIEFTSCIGDYVHEPHCSGCRTMITCSTLLIVIVSLSHLIRFSL</sequence>
<protein>
    <recommendedName>
        <fullName evidence="3">Alkaline phosphatase</fullName>
    </recommendedName>
</protein>
<dbReference type="AlphaFoldDB" id="A0A1Y3B6U5"/>
<name>A0A1Y3B6U5_EURMA</name>
<comment type="caution">
    <text evidence="1">The sequence shown here is derived from an EMBL/GenBank/DDBJ whole genome shotgun (WGS) entry which is preliminary data.</text>
</comment>